<evidence type="ECO:0000256" key="2">
    <source>
        <dbReference type="ARBA" id="ARBA00009543"/>
    </source>
</evidence>
<evidence type="ECO:0000256" key="7">
    <source>
        <dbReference type="SAM" id="MobiDB-lite"/>
    </source>
</evidence>
<evidence type="ECO:0000313" key="10">
    <source>
        <dbReference type="Proteomes" id="UP000013827"/>
    </source>
</evidence>
<reference evidence="9" key="2">
    <citation type="submission" date="2024-10" db="UniProtKB">
        <authorList>
            <consortium name="EnsemblProtists"/>
        </authorList>
    </citation>
    <scope>IDENTIFICATION</scope>
</reference>
<dbReference type="InterPro" id="IPR040450">
    <property type="entry name" value="TFIIF_beta_HTH"/>
</dbReference>
<dbReference type="InterPro" id="IPR003196">
    <property type="entry name" value="TFIIF_beta"/>
</dbReference>
<dbReference type="SUPFAM" id="SSF46785">
    <property type="entry name" value="Winged helix' DNA-binding domain"/>
    <property type="match status" value="1"/>
</dbReference>
<feature type="compositionally biased region" description="Basic and acidic residues" evidence="7">
    <location>
        <begin position="167"/>
        <end position="188"/>
    </location>
</feature>
<evidence type="ECO:0000313" key="9">
    <source>
        <dbReference type="EnsemblProtists" id="EOD08031"/>
    </source>
</evidence>
<dbReference type="Pfam" id="PF02270">
    <property type="entry name" value="TFIIF_beta"/>
    <property type="match status" value="1"/>
</dbReference>
<evidence type="ECO:0000256" key="5">
    <source>
        <dbReference type="ARBA" id="ARBA00023163"/>
    </source>
</evidence>
<dbReference type="GO" id="GO:0005674">
    <property type="term" value="C:transcription factor TFIIF complex"/>
    <property type="evidence" value="ECO:0007669"/>
    <property type="project" value="InterPro"/>
</dbReference>
<dbReference type="HOGENOM" id="CLU_072938_0_0_1"/>
<dbReference type="GO" id="GO:0006367">
    <property type="term" value="P:transcription initiation at RNA polymerase II promoter"/>
    <property type="evidence" value="ECO:0007669"/>
    <property type="project" value="InterPro"/>
</dbReference>
<dbReference type="InterPro" id="IPR036390">
    <property type="entry name" value="WH_DNA-bd_sf"/>
</dbReference>
<dbReference type="InterPro" id="IPR011039">
    <property type="entry name" value="TFIIF_interaction"/>
</dbReference>
<dbReference type="PaxDb" id="2903-EOD08031"/>
<dbReference type="Gene3D" id="1.10.10.10">
    <property type="entry name" value="Winged helix-like DNA-binding domain superfamily/Winged helix DNA-binding domain"/>
    <property type="match status" value="1"/>
</dbReference>
<keyword evidence="4" id="KW-0238">DNA-binding</keyword>
<dbReference type="InterPro" id="IPR036388">
    <property type="entry name" value="WH-like_DNA-bd_sf"/>
</dbReference>
<evidence type="ECO:0000259" key="8">
    <source>
        <dbReference type="Pfam" id="PF02270"/>
    </source>
</evidence>
<keyword evidence="10" id="KW-1185">Reference proteome</keyword>
<evidence type="ECO:0000256" key="1">
    <source>
        <dbReference type="ARBA" id="ARBA00004123"/>
    </source>
</evidence>
<dbReference type="eggNOG" id="KOG2905">
    <property type="taxonomic scope" value="Eukaryota"/>
</dbReference>
<name>A0A0D3I9U6_EMIH1</name>
<dbReference type="GeneID" id="17254166"/>
<dbReference type="SUPFAM" id="SSF50916">
    <property type="entry name" value="Rap30/74 interaction domains"/>
    <property type="match status" value="1"/>
</dbReference>
<dbReference type="PANTHER" id="PTHR10445">
    <property type="entry name" value="GENERAL TRANSCRIPTION FACTOR IIF SUBUNIT 2"/>
    <property type="match status" value="1"/>
</dbReference>
<accession>A0A0D3I9U6</accession>
<dbReference type="EnsemblProtists" id="EOD08031">
    <property type="protein sequence ID" value="EOD08031"/>
    <property type="gene ID" value="EMIHUDRAFT_106365"/>
</dbReference>
<comment type="similarity">
    <text evidence="2">Belongs to the TFIIF beta subunit family.</text>
</comment>
<dbReference type="RefSeq" id="XP_005760460.1">
    <property type="nucleotide sequence ID" value="XM_005760403.1"/>
</dbReference>
<keyword evidence="5" id="KW-0804">Transcription</keyword>
<keyword evidence="3" id="KW-0805">Transcription regulation</keyword>
<sequence>MGVCASKAQFSLCAARTQAAVMSSLWLVKVPRHLAESWQQQPSGHSLGVVEPGVKDAMGRDTYTLRTSAAPGGAGPSSGEAGGDVEYKLTLGAPTGGMYSFAPGGPDAPAGEMVLEGRVTAKGDVSAAGLSAGYKQLVRSRQEAASVRAEVEAVDVDHLNQPLKKASEIHRQKQGIRDGKRERAEQKQKAAKAQKKLSREELRDLVFEKFELQPHWHKADLASETGQRPTDLAPVLDELCEREKFGPHKMEYKLKPQYGGGAR</sequence>
<evidence type="ECO:0000256" key="6">
    <source>
        <dbReference type="ARBA" id="ARBA00023242"/>
    </source>
</evidence>
<reference evidence="10" key="1">
    <citation type="journal article" date="2013" name="Nature">
        <title>Pan genome of the phytoplankton Emiliania underpins its global distribution.</title>
        <authorList>
            <person name="Read B.A."/>
            <person name="Kegel J."/>
            <person name="Klute M.J."/>
            <person name="Kuo A."/>
            <person name="Lefebvre S.C."/>
            <person name="Maumus F."/>
            <person name="Mayer C."/>
            <person name="Miller J."/>
            <person name="Monier A."/>
            <person name="Salamov A."/>
            <person name="Young J."/>
            <person name="Aguilar M."/>
            <person name="Claverie J.M."/>
            <person name="Frickenhaus S."/>
            <person name="Gonzalez K."/>
            <person name="Herman E.K."/>
            <person name="Lin Y.C."/>
            <person name="Napier J."/>
            <person name="Ogata H."/>
            <person name="Sarno A.F."/>
            <person name="Shmutz J."/>
            <person name="Schroeder D."/>
            <person name="de Vargas C."/>
            <person name="Verret F."/>
            <person name="von Dassow P."/>
            <person name="Valentin K."/>
            <person name="Van de Peer Y."/>
            <person name="Wheeler G."/>
            <person name="Dacks J.B."/>
            <person name="Delwiche C.F."/>
            <person name="Dyhrman S.T."/>
            <person name="Glockner G."/>
            <person name="John U."/>
            <person name="Richards T."/>
            <person name="Worden A.Z."/>
            <person name="Zhang X."/>
            <person name="Grigoriev I.V."/>
            <person name="Allen A.E."/>
            <person name="Bidle K."/>
            <person name="Borodovsky M."/>
            <person name="Bowler C."/>
            <person name="Brownlee C."/>
            <person name="Cock J.M."/>
            <person name="Elias M."/>
            <person name="Gladyshev V.N."/>
            <person name="Groth M."/>
            <person name="Guda C."/>
            <person name="Hadaegh A."/>
            <person name="Iglesias-Rodriguez M.D."/>
            <person name="Jenkins J."/>
            <person name="Jones B.M."/>
            <person name="Lawson T."/>
            <person name="Leese F."/>
            <person name="Lindquist E."/>
            <person name="Lobanov A."/>
            <person name="Lomsadze A."/>
            <person name="Malik S.B."/>
            <person name="Marsh M.E."/>
            <person name="Mackinder L."/>
            <person name="Mock T."/>
            <person name="Mueller-Roeber B."/>
            <person name="Pagarete A."/>
            <person name="Parker M."/>
            <person name="Probert I."/>
            <person name="Quesneville H."/>
            <person name="Raines C."/>
            <person name="Rensing S.A."/>
            <person name="Riano-Pachon D.M."/>
            <person name="Richier S."/>
            <person name="Rokitta S."/>
            <person name="Shiraiwa Y."/>
            <person name="Soanes D.M."/>
            <person name="van der Giezen M."/>
            <person name="Wahlund T.M."/>
            <person name="Williams B."/>
            <person name="Wilson W."/>
            <person name="Wolfe G."/>
            <person name="Wurch L.L."/>
        </authorList>
    </citation>
    <scope>NUCLEOTIDE SEQUENCE</scope>
</reference>
<evidence type="ECO:0000256" key="3">
    <source>
        <dbReference type="ARBA" id="ARBA00023015"/>
    </source>
</evidence>
<evidence type="ECO:0000256" key="4">
    <source>
        <dbReference type="ARBA" id="ARBA00023125"/>
    </source>
</evidence>
<organism evidence="9 10">
    <name type="scientific">Emiliania huxleyi (strain CCMP1516)</name>
    <dbReference type="NCBI Taxonomy" id="280463"/>
    <lineage>
        <taxon>Eukaryota</taxon>
        <taxon>Haptista</taxon>
        <taxon>Haptophyta</taxon>
        <taxon>Prymnesiophyceae</taxon>
        <taxon>Isochrysidales</taxon>
        <taxon>Noelaerhabdaceae</taxon>
        <taxon>Emiliania</taxon>
    </lineage>
</organism>
<dbReference type="AlphaFoldDB" id="A0A0D3I9U6"/>
<feature type="region of interest" description="Disordered" evidence="7">
    <location>
        <begin position="167"/>
        <end position="196"/>
    </location>
</feature>
<dbReference type="KEGG" id="ehx:EMIHUDRAFT_106365"/>
<dbReference type="Proteomes" id="UP000013827">
    <property type="component" value="Unassembled WGS sequence"/>
</dbReference>
<dbReference type="PANTHER" id="PTHR10445:SF0">
    <property type="entry name" value="GENERAL TRANSCRIPTION FACTOR IIF SUBUNIT 2"/>
    <property type="match status" value="1"/>
</dbReference>
<dbReference type="STRING" id="2903.R1DAW2"/>
<comment type="subcellular location">
    <subcellularLocation>
        <location evidence="1">Nucleus</location>
    </subcellularLocation>
</comment>
<keyword evidence="6" id="KW-0539">Nucleus</keyword>
<proteinExistence type="inferred from homology"/>
<protein>
    <recommendedName>
        <fullName evidence="8">TFIIF beta subunit HTH domain-containing protein</fullName>
    </recommendedName>
</protein>
<feature type="domain" description="TFIIF beta subunit HTH" evidence="8">
    <location>
        <begin position="197"/>
        <end position="258"/>
    </location>
</feature>
<dbReference type="GO" id="GO:0003677">
    <property type="term" value="F:DNA binding"/>
    <property type="evidence" value="ECO:0007669"/>
    <property type="project" value="UniProtKB-KW"/>
</dbReference>